<sequence>MTDDTPHSEERRLMKFDPTINTGTILQICVLVVGMVMGYAALKSELETQKVEVTANKLAAERADLAQENALKDLRTDMRELRKTVDDIKEGVAILRGRAADTGAKR</sequence>
<evidence type="ECO:0000256" key="1">
    <source>
        <dbReference type="SAM" id="Phobius"/>
    </source>
</evidence>
<dbReference type="OrthoDB" id="8820157at2"/>
<dbReference type="Proteomes" id="UP000255265">
    <property type="component" value="Unassembled WGS sequence"/>
</dbReference>
<keyword evidence="1" id="KW-0812">Transmembrane</keyword>
<gene>
    <name evidence="2" type="ORF">DFR41_104224</name>
</gene>
<dbReference type="RefSeq" id="WP_114803005.1">
    <property type="nucleotide sequence ID" value="NZ_QQAV01000004.1"/>
</dbReference>
<dbReference type="AlphaFoldDB" id="A0A370FKR7"/>
<evidence type="ECO:0000313" key="3">
    <source>
        <dbReference type="Proteomes" id="UP000255265"/>
    </source>
</evidence>
<organism evidence="2 3">
    <name type="scientific">Pseudacidovorax intermedius</name>
    <dbReference type="NCBI Taxonomy" id="433924"/>
    <lineage>
        <taxon>Bacteria</taxon>
        <taxon>Pseudomonadati</taxon>
        <taxon>Pseudomonadota</taxon>
        <taxon>Betaproteobacteria</taxon>
        <taxon>Burkholderiales</taxon>
        <taxon>Comamonadaceae</taxon>
        <taxon>Pseudacidovorax</taxon>
    </lineage>
</organism>
<proteinExistence type="predicted"/>
<dbReference type="EMBL" id="QQAV01000004">
    <property type="protein sequence ID" value="RDI25168.1"/>
    <property type="molecule type" value="Genomic_DNA"/>
</dbReference>
<keyword evidence="1" id="KW-0472">Membrane</keyword>
<protein>
    <submittedName>
        <fullName evidence="2">Uncharacterized protein</fullName>
    </submittedName>
</protein>
<feature type="transmembrane region" description="Helical" evidence="1">
    <location>
        <begin position="20"/>
        <end position="42"/>
    </location>
</feature>
<accession>A0A370FKR7</accession>
<reference evidence="2 3" key="1">
    <citation type="submission" date="2018-07" db="EMBL/GenBank/DDBJ databases">
        <title>Genomic Encyclopedia of Type Strains, Phase IV (KMG-IV): sequencing the most valuable type-strain genomes for metagenomic binning, comparative biology and taxonomic classification.</title>
        <authorList>
            <person name="Goeker M."/>
        </authorList>
    </citation>
    <scope>NUCLEOTIDE SEQUENCE [LARGE SCALE GENOMIC DNA]</scope>
    <source>
        <strain evidence="2 3">DSM 21352</strain>
    </source>
</reference>
<comment type="caution">
    <text evidence="2">The sequence shown here is derived from an EMBL/GenBank/DDBJ whole genome shotgun (WGS) entry which is preliminary data.</text>
</comment>
<keyword evidence="1" id="KW-1133">Transmembrane helix</keyword>
<name>A0A370FKR7_9BURK</name>
<evidence type="ECO:0000313" key="2">
    <source>
        <dbReference type="EMBL" id="RDI25168.1"/>
    </source>
</evidence>
<keyword evidence="3" id="KW-1185">Reference proteome</keyword>